<dbReference type="AlphaFoldDB" id="A0A0G2GPS9"/>
<feature type="compositionally biased region" description="Polar residues" evidence="1">
    <location>
        <begin position="420"/>
        <end position="432"/>
    </location>
</feature>
<feature type="compositionally biased region" description="Basic and acidic residues" evidence="1">
    <location>
        <begin position="655"/>
        <end position="675"/>
    </location>
</feature>
<dbReference type="InterPro" id="IPR022198">
    <property type="entry name" value="DUF3723"/>
</dbReference>
<sequence length="711" mass="81349">MILKDLSETLEHSLIEEYSNEKPPSDGEIYWKIRQYQNDGNVYEELRCWAKLGKTKETRLRQLQKNIRLRHAFDAVLVIPGQRSALRISMIHRIVALKCDEEILHALKHIQTFWSSLVNGVLESLAKIDQHTVETLQLLAPGISRSEARNVHGLILSGQIFKEFTETERLAIYEKVIANGQCLIPSLFQFFEDFKVFECCTHSIKRLFPITQSTVRSSMSRLFKYPEGDEGDCLIQTSHSTFYSRRETKGKCFDIAYRTMWLYSMRYYTQLPPHQKNQELLAKPRNAEADDYVLYEMATLAQRVGFESRQIAELVNRNPDRLFARDVLLKARKPENYSYNPAVFTSLIDRLVECFNTAAPAQQGSSQPVLMERSVKVKARCGHPTMRTLRQDRSLLFIDQMHGEEWPQSVTTGYVRRDTSSGADNPDSSALTTFIPEDRTNLTSGNRPSDQQDVARDGESGDQPPHESINQEADSGPMWENLPGTDTMQETEQSEYTIDIDDMVDDILQDDANQRAIAEHDEQERRRWETEQDTTGEQEQGSQQAEMDRERAMALAQLENTADSSRGSEFTVGEQYLQQIGPDLGLSDASHRITRFDLPGMIARWREASSVLGDDEKHSSLPSAQPPNRAGEDTPKRRRNTEEDDPPQPVETAEAEQRSEDHPAQLEAGNRDHESQPAVTDGQPLDTNDLDRTKCVCLRHEYAKCEYFIKF</sequence>
<dbReference type="EMBL" id="LCWF01000043">
    <property type="protein sequence ID" value="KKY25343.1"/>
    <property type="molecule type" value="Genomic_DNA"/>
</dbReference>
<accession>A0A0G2GPS9</accession>
<proteinExistence type="predicted"/>
<evidence type="ECO:0000256" key="1">
    <source>
        <dbReference type="SAM" id="MobiDB-lite"/>
    </source>
</evidence>
<organism evidence="2 3">
    <name type="scientific">Phaeomoniella chlamydospora</name>
    <name type="common">Phaeoacremonium chlamydosporum</name>
    <dbReference type="NCBI Taxonomy" id="158046"/>
    <lineage>
        <taxon>Eukaryota</taxon>
        <taxon>Fungi</taxon>
        <taxon>Dikarya</taxon>
        <taxon>Ascomycota</taxon>
        <taxon>Pezizomycotina</taxon>
        <taxon>Eurotiomycetes</taxon>
        <taxon>Chaetothyriomycetidae</taxon>
        <taxon>Phaeomoniellales</taxon>
        <taxon>Phaeomoniellaceae</taxon>
        <taxon>Phaeomoniella</taxon>
    </lineage>
</organism>
<evidence type="ECO:0000313" key="3">
    <source>
        <dbReference type="Proteomes" id="UP000053317"/>
    </source>
</evidence>
<feature type="compositionally biased region" description="Polar residues" evidence="1">
    <location>
        <begin position="441"/>
        <end position="452"/>
    </location>
</feature>
<protein>
    <submittedName>
        <fullName evidence="2">Uncharacterized protein</fullName>
    </submittedName>
</protein>
<name>A0A0G2GPS9_PHACM</name>
<feature type="compositionally biased region" description="Basic and acidic residues" evidence="1">
    <location>
        <begin position="518"/>
        <end position="530"/>
    </location>
</feature>
<dbReference type="OrthoDB" id="4182572at2759"/>
<reference evidence="2 3" key="2">
    <citation type="submission" date="2015-05" db="EMBL/GenBank/DDBJ databases">
        <authorList>
            <person name="Morales-Cruz A."/>
            <person name="Amrine K.C."/>
            <person name="Cantu D."/>
        </authorList>
    </citation>
    <scope>NUCLEOTIDE SEQUENCE [LARGE SCALE GENOMIC DNA]</scope>
    <source>
        <strain evidence="2">UCRPC4</strain>
    </source>
</reference>
<dbReference type="Proteomes" id="UP000053317">
    <property type="component" value="Unassembled WGS sequence"/>
</dbReference>
<gene>
    <name evidence="2" type="ORF">UCRPC4_g01868</name>
</gene>
<comment type="caution">
    <text evidence="2">The sequence shown here is derived from an EMBL/GenBank/DDBJ whole genome shotgun (WGS) entry which is preliminary data.</text>
</comment>
<evidence type="ECO:0000313" key="2">
    <source>
        <dbReference type="EMBL" id="KKY25343.1"/>
    </source>
</evidence>
<dbReference type="Pfam" id="PF12520">
    <property type="entry name" value="DUF3723"/>
    <property type="match status" value="1"/>
</dbReference>
<reference evidence="2 3" key="1">
    <citation type="submission" date="2015-05" db="EMBL/GenBank/DDBJ databases">
        <title>Distinctive expansion of gene families associated with plant cell wall degradation and secondary metabolism in the genomes of grapevine trunk pathogens.</title>
        <authorList>
            <person name="Lawrence D.P."/>
            <person name="Travadon R."/>
            <person name="Rolshausen P.E."/>
            <person name="Baumgartner K."/>
        </authorList>
    </citation>
    <scope>NUCLEOTIDE SEQUENCE [LARGE SCALE GENOMIC DNA]</scope>
    <source>
        <strain evidence="2">UCRPC4</strain>
    </source>
</reference>
<feature type="region of interest" description="Disordered" evidence="1">
    <location>
        <begin position="409"/>
        <end position="491"/>
    </location>
</feature>
<feature type="region of interest" description="Disordered" evidence="1">
    <location>
        <begin position="612"/>
        <end position="689"/>
    </location>
</feature>
<feature type="region of interest" description="Disordered" evidence="1">
    <location>
        <begin position="518"/>
        <end position="550"/>
    </location>
</feature>
<keyword evidence="3" id="KW-1185">Reference proteome</keyword>